<name>A0A1I0IU66_9EURY</name>
<dbReference type="Proteomes" id="UP000324021">
    <property type="component" value="Unassembled WGS sequence"/>
</dbReference>
<evidence type="ECO:0000313" key="4">
    <source>
        <dbReference type="Proteomes" id="UP000324021"/>
    </source>
</evidence>
<evidence type="ECO:0000313" key="2">
    <source>
        <dbReference type="EMBL" id="SEU00101.1"/>
    </source>
</evidence>
<proteinExistence type="predicted"/>
<dbReference type="EMBL" id="FMZP01000016">
    <property type="protein sequence ID" value="SDD24018.1"/>
    <property type="molecule type" value="Genomic_DNA"/>
</dbReference>
<sequence>MFVWRDFSFDEIAEQLESSTEEHDKVVERDDPGNLSIFISGWNSADICVHHHTIHIENTNSPSPL</sequence>
<reference evidence="3 4" key="1">
    <citation type="submission" date="2016-10" db="EMBL/GenBank/DDBJ databases">
        <authorList>
            <person name="Varghese N."/>
            <person name="Submissions S."/>
        </authorList>
    </citation>
    <scope>NUCLEOTIDE SEQUENCE [LARGE SCALE GENOMIC DNA]</scope>
    <source>
        <strain evidence="1 4">CDM_1</strain>
        <strain evidence="3">CDM_6</strain>
    </source>
</reference>
<reference evidence="2" key="2">
    <citation type="submission" date="2016-10" db="EMBL/GenBank/DDBJ databases">
        <authorList>
            <person name="de Groot N.N."/>
        </authorList>
    </citation>
    <scope>NUCLEOTIDE SEQUENCE [LARGE SCALE GENOMIC DNA]</scope>
    <source>
        <strain evidence="2">CDM_6</strain>
    </source>
</reference>
<dbReference type="EMBL" id="FOIC01000025">
    <property type="protein sequence ID" value="SEU00101.1"/>
    <property type="molecule type" value="Genomic_DNA"/>
</dbReference>
<protein>
    <submittedName>
        <fullName evidence="2">Uncharacterized protein</fullName>
    </submittedName>
</protein>
<evidence type="ECO:0000313" key="1">
    <source>
        <dbReference type="EMBL" id="SDD24018.1"/>
    </source>
</evidence>
<dbReference type="Proteomes" id="UP000199320">
    <property type="component" value="Unassembled WGS sequence"/>
</dbReference>
<organism evidence="2 3">
    <name type="scientific">Natrinema hispanicum</name>
    <dbReference type="NCBI Taxonomy" id="392421"/>
    <lineage>
        <taxon>Archaea</taxon>
        <taxon>Methanobacteriati</taxon>
        <taxon>Methanobacteriota</taxon>
        <taxon>Stenosarchaea group</taxon>
        <taxon>Halobacteria</taxon>
        <taxon>Halobacteriales</taxon>
        <taxon>Natrialbaceae</taxon>
        <taxon>Natrinema</taxon>
    </lineage>
</organism>
<dbReference type="AlphaFoldDB" id="A0A1I0IU66"/>
<accession>A0A1I0IU66</accession>
<evidence type="ECO:0000313" key="3">
    <source>
        <dbReference type="Proteomes" id="UP000199320"/>
    </source>
</evidence>
<keyword evidence="3" id="KW-1185">Reference proteome</keyword>
<dbReference type="RefSeq" id="WP_139246235.1">
    <property type="nucleotide sequence ID" value="NZ_FMZP01000016.1"/>
</dbReference>
<gene>
    <name evidence="2" type="ORF">SAMN04488694_1257</name>
    <name evidence="1" type="ORF">SAMN05192552_101626</name>
</gene>